<gene>
    <name evidence="1" type="primary">gph_1</name>
    <name evidence="1" type="ORF">Thiowin_00688</name>
</gene>
<dbReference type="PANTHER" id="PTHR43434">
    <property type="entry name" value="PHOSPHOGLYCOLATE PHOSPHATASE"/>
    <property type="match status" value="1"/>
</dbReference>
<evidence type="ECO:0000313" key="1">
    <source>
        <dbReference type="EMBL" id="WPL15771.1"/>
    </source>
</evidence>
<dbReference type="InterPro" id="IPR041492">
    <property type="entry name" value="HAD_2"/>
</dbReference>
<dbReference type="EMBL" id="CP121472">
    <property type="protein sequence ID" value="WPL15771.1"/>
    <property type="molecule type" value="Genomic_DNA"/>
</dbReference>
<evidence type="ECO:0000313" key="2">
    <source>
        <dbReference type="Proteomes" id="UP001432180"/>
    </source>
</evidence>
<name>A0ABZ0S3U3_9GAMM</name>
<protein>
    <submittedName>
        <fullName evidence="1">Phosphoglycolate phosphatase</fullName>
        <ecNumber evidence="1">3.1.3.18</ecNumber>
    </submittedName>
</protein>
<dbReference type="EC" id="3.1.3.18" evidence="1"/>
<accession>A0ABZ0S3U3</accession>
<keyword evidence="2" id="KW-1185">Reference proteome</keyword>
<reference evidence="1 2" key="1">
    <citation type="journal article" date="2023" name="Microorganisms">
        <title>Thiorhodovibrio frisius and Trv. litoralis spp. nov., Two Novel Members from a Clade of Fastidious Purple Sulfur Bacteria That Exhibit Unique Red-Shifted Light-Harvesting Capabilities.</title>
        <authorList>
            <person name="Methner A."/>
            <person name="Kuzyk S.B."/>
            <person name="Petersen J."/>
            <person name="Bauer S."/>
            <person name="Brinkmann H."/>
            <person name="Sichau K."/>
            <person name="Wanner G."/>
            <person name="Wolf J."/>
            <person name="Neumann-Schaal M."/>
            <person name="Henke P."/>
            <person name="Tank M."/>
            <person name="Sproer C."/>
            <person name="Bunk B."/>
            <person name="Overmann J."/>
        </authorList>
    </citation>
    <scope>NUCLEOTIDE SEQUENCE [LARGE SCALE GENOMIC DNA]</scope>
    <source>
        <strain evidence="1 2">DSM 6702</strain>
    </source>
</reference>
<sequence length="232" mass="25153">MTSSSQHDATPTGSPRCGGVDGSFGLVAFDFDGTLADSYGWLVGALNRLAPRHGFRAPSPAEEPKLRQLSAAAILRRLGIAWWKRPRVARALRQLMAREIDQIRLFPGIPSLVQSLRAHGLRLAIVSSNAPENIASVLGECHFGLFERVEAGLSLGGKATSLRALRRRYRLAPGQLLYIGDEVRDLEAARAAKAASGAVAWGYNHPDALRALQPDFLFECPEDIARVLTPHG</sequence>
<dbReference type="Gene3D" id="3.40.50.1000">
    <property type="entry name" value="HAD superfamily/HAD-like"/>
    <property type="match status" value="1"/>
</dbReference>
<organism evidence="1 2">
    <name type="scientific">Thiorhodovibrio winogradskyi</name>
    <dbReference type="NCBI Taxonomy" id="77007"/>
    <lineage>
        <taxon>Bacteria</taxon>
        <taxon>Pseudomonadati</taxon>
        <taxon>Pseudomonadota</taxon>
        <taxon>Gammaproteobacteria</taxon>
        <taxon>Chromatiales</taxon>
        <taxon>Chromatiaceae</taxon>
        <taxon>Thiorhodovibrio</taxon>
    </lineage>
</organism>
<dbReference type="PANTHER" id="PTHR43434:SF13">
    <property type="entry name" value="PHOSPHOGLYCOLATE PHOSPHATASE"/>
    <property type="match status" value="1"/>
</dbReference>
<keyword evidence="1" id="KW-0378">Hydrolase</keyword>
<dbReference type="InterPro" id="IPR036412">
    <property type="entry name" value="HAD-like_sf"/>
</dbReference>
<dbReference type="RefSeq" id="WP_328986322.1">
    <property type="nucleotide sequence ID" value="NZ_CP121472.1"/>
</dbReference>
<dbReference type="InterPro" id="IPR023214">
    <property type="entry name" value="HAD_sf"/>
</dbReference>
<dbReference type="SFLD" id="SFLDS00003">
    <property type="entry name" value="Haloacid_Dehalogenase"/>
    <property type="match status" value="1"/>
</dbReference>
<dbReference type="SFLD" id="SFLDG01129">
    <property type="entry name" value="C1.5:_HAD__Beta-PGM__Phosphata"/>
    <property type="match status" value="1"/>
</dbReference>
<dbReference type="SUPFAM" id="SSF56784">
    <property type="entry name" value="HAD-like"/>
    <property type="match status" value="1"/>
</dbReference>
<dbReference type="Proteomes" id="UP001432180">
    <property type="component" value="Chromosome"/>
</dbReference>
<dbReference type="Pfam" id="PF13419">
    <property type="entry name" value="HAD_2"/>
    <property type="match status" value="1"/>
</dbReference>
<dbReference type="GO" id="GO:0008967">
    <property type="term" value="F:phosphoglycolate phosphatase activity"/>
    <property type="evidence" value="ECO:0007669"/>
    <property type="project" value="UniProtKB-EC"/>
</dbReference>
<dbReference type="Gene3D" id="1.10.150.240">
    <property type="entry name" value="Putative phosphatase, domain 2"/>
    <property type="match status" value="1"/>
</dbReference>
<proteinExistence type="predicted"/>
<dbReference type="InterPro" id="IPR050155">
    <property type="entry name" value="HAD-like_hydrolase_sf"/>
</dbReference>
<dbReference type="InterPro" id="IPR023198">
    <property type="entry name" value="PGP-like_dom2"/>
</dbReference>